<evidence type="ECO:0000256" key="3">
    <source>
        <dbReference type="ARBA" id="ARBA00023319"/>
    </source>
</evidence>
<proteinExistence type="inferred from homology"/>
<dbReference type="InterPro" id="IPR050831">
    <property type="entry name" value="CEA_cell_adhesion"/>
</dbReference>
<dbReference type="SUPFAM" id="SSF48726">
    <property type="entry name" value="Immunoglobulin"/>
    <property type="match status" value="5"/>
</dbReference>
<dbReference type="FunFam" id="2.60.40.10:FF:000244">
    <property type="entry name" value="carcinoembryonic antigen-related cell adhesion molecule 16"/>
    <property type="match status" value="2"/>
</dbReference>
<dbReference type="GO" id="GO:0005886">
    <property type="term" value="C:plasma membrane"/>
    <property type="evidence" value="ECO:0007669"/>
    <property type="project" value="TreeGrafter"/>
</dbReference>
<reference evidence="9" key="1">
    <citation type="submission" date="2016-06" db="EMBL/GenBank/DDBJ databases">
        <title>De novo assembly and RNA-Seq shows season-dependent expression and editing in black bear kidneys.</title>
        <authorList>
            <person name="Korstanje R."/>
            <person name="Srivastava A."/>
            <person name="Sarsani V.K."/>
            <person name="Sheehan S.M."/>
            <person name="Seger R.L."/>
            <person name="Barter M.E."/>
            <person name="Lindqvist C."/>
            <person name="Brody L.C."/>
            <person name="Mullikin J.C."/>
        </authorList>
    </citation>
    <scope>NUCLEOTIDE SEQUENCE [LARGE SCALE GENOMIC DNA]</scope>
</reference>
<sequence>MEPPSAPSRGTRVPWQKLLLAVSLLTFWNPPTTAQLTVESVPPDAAEGKDVLLRVHSLPGDLLGCNWFRGETVNASHNILLYVVDTQVTIPGPAHSGRETIYPNGSLLFQRVTLKDTGNYTLQTMTKNAQVEQGTGQIRVFQDLPKPIITRKISDPVENANSVVLTCEPQTQSTSYLWSVNRKSLPASARLELSLDNRTLTIHRVTRHDTGPYECETRNPASAVRSDPFTLNVLYGPDAPTISPSDSHYRPGASLRLSCHAASNPPAQYSWLINGRPQPFTQELFIPNLTLNHRGAYTCVASNSGTRLKKTTVKTITVSEPVAQPFVQANNAIVTEHKGSVVLTCSTHNPGVSIRCRELECEDSNLVSCSKRDPIRLDVNGPDAPTISPLDSYYPLGTSLRLSCHAASNPPVQYSWLINGSPQPSTQEDYIEFADLHGYPFSFYHFLCFSTDPVAQTFVQANNTIVTEHKDSVVLTCSTNNPGVSIHWFFNGQSPKVVERMKLSQDNSTLTIDLVRREDAGKSQCEVSNPISCSKNDPIRLDVSCEGCEMDASLEEVGASFRASRSVQTSRPFFLPNQFLPPRPFLASPDLTWNSIPALFLLSLDGSSTTGLPLLSIIGIAVRVLVGQALTVALGCLLLLIRTGRYDGISYTLILSHSCLPARNGTLT</sequence>
<dbReference type="CDD" id="cd05740">
    <property type="entry name" value="IgI_hCEACAM_2_4_6_like"/>
    <property type="match status" value="1"/>
</dbReference>
<name>A0A452SCT2_URSAM</name>
<keyword evidence="5" id="KW-0472">Membrane</keyword>
<dbReference type="InterPro" id="IPR003598">
    <property type="entry name" value="Ig_sub2"/>
</dbReference>
<dbReference type="Pfam" id="PF13927">
    <property type="entry name" value="Ig_3"/>
    <property type="match status" value="2"/>
</dbReference>
<dbReference type="SMART" id="SM00408">
    <property type="entry name" value="IGc2"/>
    <property type="match status" value="3"/>
</dbReference>
<feature type="domain" description="Ig-like" evidence="7">
    <location>
        <begin position="453"/>
        <end position="544"/>
    </location>
</feature>
<feature type="domain" description="Ig-like" evidence="7">
    <location>
        <begin position="385"/>
        <end position="428"/>
    </location>
</feature>
<dbReference type="SMART" id="SM00409">
    <property type="entry name" value="IG"/>
    <property type="match status" value="4"/>
</dbReference>
<feature type="domain" description="Ig-like" evidence="7">
    <location>
        <begin position="237"/>
        <end position="317"/>
    </location>
</feature>
<dbReference type="InterPro" id="IPR007110">
    <property type="entry name" value="Ig-like_dom"/>
</dbReference>
<feature type="transmembrane region" description="Helical" evidence="5">
    <location>
        <begin position="614"/>
        <end position="641"/>
    </location>
</feature>
<keyword evidence="5" id="KW-1133">Transmembrane helix</keyword>
<keyword evidence="9" id="KW-1185">Reference proteome</keyword>
<feature type="domain" description="Ig-like" evidence="7">
    <location>
        <begin position="145"/>
        <end position="232"/>
    </location>
</feature>
<dbReference type="GO" id="GO:0009986">
    <property type="term" value="C:cell surface"/>
    <property type="evidence" value="ECO:0007669"/>
    <property type="project" value="TreeGrafter"/>
</dbReference>
<keyword evidence="2" id="KW-0325">Glycoprotein</keyword>
<feature type="signal peptide" evidence="6">
    <location>
        <begin position="1"/>
        <end position="34"/>
    </location>
</feature>
<dbReference type="CDD" id="cd20948">
    <property type="entry name" value="IgC2_CEACAM5-like"/>
    <property type="match status" value="1"/>
</dbReference>
<keyword evidence="1 6" id="KW-0732">Signal</keyword>
<dbReference type="GO" id="GO:1990782">
    <property type="term" value="F:protein tyrosine kinase binding"/>
    <property type="evidence" value="ECO:0007669"/>
    <property type="project" value="TreeGrafter"/>
</dbReference>
<dbReference type="InterPro" id="IPR013783">
    <property type="entry name" value="Ig-like_fold"/>
</dbReference>
<accession>A0A452SCT2</accession>
<dbReference type="GO" id="GO:0002682">
    <property type="term" value="P:regulation of immune system process"/>
    <property type="evidence" value="ECO:0007669"/>
    <property type="project" value="TreeGrafter"/>
</dbReference>
<evidence type="ECO:0000256" key="4">
    <source>
        <dbReference type="ARBA" id="ARBA00038222"/>
    </source>
</evidence>
<dbReference type="GeneTree" id="ENSGT01100000263479"/>
<evidence type="ECO:0000256" key="2">
    <source>
        <dbReference type="ARBA" id="ARBA00023180"/>
    </source>
</evidence>
<dbReference type="Ensembl" id="ENSUAMT00000033631.1">
    <property type="protein sequence ID" value="ENSUAMP00000030146.1"/>
    <property type="gene ID" value="ENSUAMG00000023151.1"/>
</dbReference>
<evidence type="ECO:0000259" key="7">
    <source>
        <dbReference type="PROSITE" id="PS50835"/>
    </source>
</evidence>
<dbReference type="InterPro" id="IPR013106">
    <property type="entry name" value="Ig_V-set"/>
</dbReference>
<dbReference type="CDD" id="cd05774">
    <property type="entry name" value="IgV_CEACAM_D1"/>
    <property type="match status" value="1"/>
</dbReference>
<dbReference type="Gene3D" id="2.60.40.10">
    <property type="entry name" value="Immunoglobulins"/>
    <property type="match status" value="5"/>
</dbReference>
<dbReference type="Pfam" id="PF13895">
    <property type="entry name" value="Ig_2"/>
    <property type="match status" value="1"/>
</dbReference>
<comment type="similarity">
    <text evidence="4">Belongs to the immunoglobulin superfamily. CEA family.</text>
</comment>
<organism evidence="8 9">
    <name type="scientific">Ursus americanus</name>
    <name type="common">American black bear</name>
    <name type="synonym">Euarctos americanus</name>
    <dbReference type="NCBI Taxonomy" id="9643"/>
    <lineage>
        <taxon>Eukaryota</taxon>
        <taxon>Metazoa</taxon>
        <taxon>Chordata</taxon>
        <taxon>Craniata</taxon>
        <taxon>Vertebrata</taxon>
        <taxon>Euteleostomi</taxon>
        <taxon>Mammalia</taxon>
        <taxon>Eutheria</taxon>
        <taxon>Laurasiatheria</taxon>
        <taxon>Carnivora</taxon>
        <taxon>Caniformia</taxon>
        <taxon>Ursidae</taxon>
        <taxon>Ursus</taxon>
    </lineage>
</organism>
<evidence type="ECO:0000256" key="6">
    <source>
        <dbReference type="SAM" id="SignalP"/>
    </source>
</evidence>
<evidence type="ECO:0000256" key="5">
    <source>
        <dbReference type="SAM" id="Phobius"/>
    </source>
</evidence>
<dbReference type="Pfam" id="PF07686">
    <property type="entry name" value="V-set"/>
    <property type="match status" value="1"/>
</dbReference>
<dbReference type="STRING" id="9643.ENSUAMP00000030146"/>
<dbReference type="InterPro" id="IPR036179">
    <property type="entry name" value="Ig-like_dom_sf"/>
</dbReference>
<dbReference type="InterPro" id="IPR003599">
    <property type="entry name" value="Ig_sub"/>
</dbReference>
<dbReference type="PANTHER" id="PTHR44427">
    <property type="entry name" value="CARCINOEMBRYONIC ANTIGEN-RELATED CELL ADHESION MOLECULE 19"/>
    <property type="match status" value="1"/>
</dbReference>
<feature type="chain" id="PRO_5019076840" description="Ig-like domain-containing protein" evidence="6">
    <location>
        <begin position="35"/>
        <end position="668"/>
    </location>
</feature>
<keyword evidence="5" id="KW-0812">Transmembrane</keyword>
<protein>
    <recommendedName>
        <fullName evidence="7">Ig-like domain-containing protein</fullName>
    </recommendedName>
</protein>
<evidence type="ECO:0000313" key="9">
    <source>
        <dbReference type="Proteomes" id="UP000291022"/>
    </source>
</evidence>
<keyword evidence="3" id="KW-0393">Immunoglobulin domain</keyword>
<evidence type="ECO:0000313" key="8">
    <source>
        <dbReference type="Ensembl" id="ENSUAMP00000030146.1"/>
    </source>
</evidence>
<dbReference type="AlphaFoldDB" id="A0A452SCT2"/>
<reference evidence="8" key="2">
    <citation type="submission" date="2025-08" db="UniProtKB">
        <authorList>
            <consortium name="Ensembl"/>
        </authorList>
    </citation>
    <scope>IDENTIFICATION</scope>
</reference>
<reference evidence="8" key="3">
    <citation type="submission" date="2025-09" db="UniProtKB">
        <authorList>
            <consortium name="Ensembl"/>
        </authorList>
    </citation>
    <scope>IDENTIFICATION</scope>
</reference>
<evidence type="ECO:0000256" key="1">
    <source>
        <dbReference type="ARBA" id="ARBA00022729"/>
    </source>
</evidence>
<dbReference type="PROSITE" id="PS50835">
    <property type="entry name" value="IG_LIKE"/>
    <property type="match status" value="4"/>
</dbReference>
<dbReference type="GO" id="GO:0007165">
    <property type="term" value="P:signal transduction"/>
    <property type="evidence" value="ECO:0007669"/>
    <property type="project" value="TreeGrafter"/>
</dbReference>
<dbReference type="Proteomes" id="UP000291022">
    <property type="component" value="Unassembled WGS sequence"/>
</dbReference>
<dbReference type="PANTHER" id="PTHR44427:SF1">
    <property type="entry name" value="CARCINOEMBRYONIC ANTIGEN-RELATED CELL ADHESION MOLECULE 1"/>
    <property type="match status" value="1"/>
</dbReference>
<dbReference type="FunFam" id="2.60.40.10:FF:000340">
    <property type="entry name" value="Carcinoembryonic antigen-related cell adhesion molecule 1"/>
    <property type="match status" value="1"/>
</dbReference>